<dbReference type="EMBL" id="JANSKA010000004">
    <property type="protein sequence ID" value="MCR9036582.1"/>
    <property type="molecule type" value="Genomic_DNA"/>
</dbReference>
<dbReference type="RefSeq" id="WP_258499090.1">
    <property type="nucleotide sequence ID" value="NZ_JANSKA010000004.1"/>
</dbReference>
<evidence type="ECO:0000259" key="2">
    <source>
        <dbReference type="Pfam" id="PF14833"/>
    </source>
</evidence>
<name>A0ABT1Z8Q3_9ACTN</name>
<dbReference type="PANTHER" id="PTHR43060:SF15">
    <property type="entry name" value="3-HYDROXYISOBUTYRATE DEHYDROGENASE-LIKE 1, MITOCHONDRIAL-RELATED"/>
    <property type="match status" value="1"/>
</dbReference>
<comment type="caution">
    <text evidence="3">The sequence shown here is derived from an EMBL/GenBank/DDBJ whole genome shotgun (WGS) entry which is preliminary data.</text>
</comment>
<dbReference type="SUPFAM" id="SSF51735">
    <property type="entry name" value="NAD(P)-binding Rossmann-fold domains"/>
    <property type="match status" value="1"/>
</dbReference>
<organism evidence="3 4">
    <name type="scientific">Tractidigestivibacter montrealensis</name>
    <dbReference type="NCBI Taxonomy" id="2972466"/>
    <lineage>
        <taxon>Bacteria</taxon>
        <taxon>Bacillati</taxon>
        <taxon>Actinomycetota</taxon>
        <taxon>Coriobacteriia</taxon>
        <taxon>Coriobacteriales</taxon>
        <taxon>Atopobiaceae</taxon>
        <taxon>Tractidigestivibacter</taxon>
    </lineage>
</organism>
<dbReference type="Gene3D" id="1.10.1040.10">
    <property type="entry name" value="N-(1-d-carboxylethyl)-l-norvaline Dehydrogenase, domain 2"/>
    <property type="match status" value="1"/>
</dbReference>
<dbReference type="Proteomes" id="UP001204320">
    <property type="component" value="Unassembled WGS sequence"/>
</dbReference>
<protein>
    <submittedName>
        <fullName evidence="3">NAD(P)-dependent oxidoreductase</fullName>
    </submittedName>
</protein>
<dbReference type="SUPFAM" id="SSF48179">
    <property type="entry name" value="6-phosphogluconate dehydrogenase C-terminal domain-like"/>
    <property type="match status" value="1"/>
</dbReference>
<dbReference type="InterPro" id="IPR008927">
    <property type="entry name" value="6-PGluconate_DH-like_C_sf"/>
</dbReference>
<dbReference type="InterPro" id="IPR029154">
    <property type="entry name" value="HIBADH-like_NADP-bd"/>
</dbReference>
<dbReference type="InterPro" id="IPR013328">
    <property type="entry name" value="6PGD_dom2"/>
</dbReference>
<reference evidence="3 4" key="1">
    <citation type="submission" date="2022-08" db="EMBL/GenBank/DDBJ databases">
        <title>Tractidigestivibacter montrealensis type strain KD21.</title>
        <authorList>
            <person name="Diop K."/>
            <person name="Richard C."/>
            <person name="Routy B."/>
        </authorList>
    </citation>
    <scope>NUCLEOTIDE SEQUENCE [LARGE SCALE GENOMIC DNA]</scope>
    <source>
        <strain evidence="3 4">KD21</strain>
    </source>
</reference>
<proteinExistence type="predicted"/>
<sequence length="364" mass="37907">MPTTHRTKVAFIGTGIMGAPIAGHILDAGYDLTVNNRTKSKAEGLLAKGAHWADTPAQAAANADVVFTMLGYPADVEDVYLSTDGLVRAAKKGAYLVDLTTSSAQLAKDIHDACEVEDKHAFDCPVTGGDTGAKAGTLTLIVGAKESYAAPVLPILQTFSDKIYYMGGAGKGQTAKLCNQVSLAACMVGYADAMALAEQGGLDVAQTLDMVSHGMGGSVAMERLAPKSLEGDFKPGFLVEHLRKDLGLALAQAEDTEITLPGAETAYTLYDMLYQIGGVRLGTQAISLLYQDEATCTAAGLDWSKLDVEDLAGEDEKEWHCCGRRGGDGCCGGHGHGHGGDGCCGGHGHGHEDGHCCHHHGDGE</sequence>
<dbReference type="Pfam" id="PF03446">
    <property type="entry name" value="NAD_binding_2"/>
    <property type="match status" value="1"/>
</dbReference>
<feature type="domain" description="6-phosphogluconate dehydrogenase NADP-binding" evidence="1">
    <location>
        <begin position="8"/>
        <end position="167"/>
    </location>
</feature>
<dbReference type="PANTHER" id="PTHR43060">
    <property type="entry name" value="3-HYDROXYISOBUTYRATE DEHYDROGENASE-LIKE 1, MITOCHONDRIAL-RELATED"/>
    <property type="match status" value="1"/>
</dbReference>
<dbReference type="InterPro" id="IPR036291">
    <property type="entry name" value="NAD(P)-bd_dom_sf"/>
</dbReference>
<feature type="domain" description="3-hydroxyisobutyrate dehydrogenase-like NAD-binding" evidence="2">
    <location>
        <begin position="170"/>
        <end position="286"/>
    </location>
</feature>
<gene>
    <name evidence="3" type="ORF">NVS32_06415</name>
</gene>
<accession>A0ABT1Z8Q3</accession>
<keyword evidence="4" id="KW-1185">Reference proteome</keyword>
<dbReference type="Gene3D" id="3.40.50.720">
    <property type="entry name" value="NAD(P)-binding Rossmann-like Domain"/>
    <property type="match status" value="1"/>
</dbReference>
<dbReference type="Pfam" id="PF14833">
    <property type="entry name" value="NAD_binding_11"/>
    <property type="match status" value="1"/>
</dbReference>
<evidence type="ECO:0000259" key="1">
    <source>
        <dbReference type="Pfam" id="PF03446"/>
    </source>
</evidence>
<evidence type="ECO:0000313" key="4">
    <source>
        <dbReference type="Proteomes" id="UP001204320"/>
    </source>
</evidence>
<dbReference type="InterPro" id="IPR006115">
    <property type="entry name" value="6PGDH_NADP-bd"/>
</dbReference>
<evidence type="ECO:0000313" key="3">
    <source>
        <dbReference type="EMBL" id="MCR9036582.1"/>
    </source>
</evidence>